<evidence type="ECO:0000313" key="1">
    <source>
        <dbReference type="EMBL" id="KAG0689663.1"/>
    </source>
</evidence>
<gene>
    <name evidence="1" type="ORF">C6P40_004653</name>
</gene>
<protein>
    <submittedName>
        <fullName evidence="1">Uncharacterized protein</fullName>
    </submittedName>
</protein>
<evidence type="ECO:0000313" key="2">
    <source>
        <dbReference type="Proteomes" id="UP000697127"/>
    </source>
</evidence>
<keyword evidence="2" id="KW-1185">Reference proteome</keyword>
<name>A0A9P6WPY0_9ASCO</name>
<dbReference type="EMBL" id="PUHW01000067">
    <property type="protein sequence ID" value="KAG0689663.1"/>
    <property type="molecule type" value="Genomic_DNA"/>
</dbReference>
<comment type="caution">
    <text evidence="1">The sequence shown here is derived from an EMBL/GenBank/DDBJ whole genome shotgun (WGS) entry which is preliminary data.</text>
</comment>
<sequence length="77" mass="8111">MLCPRHAPCCALGANTQHTIRCRVNAISNTNSTNITEISTQRTSQSTYSAAAGIAREFNNDCYIAGAALIAAAVILL</sequence>
<organism evidence="1 2">
    <name type="scientific">Pichia californica</name>
    <dbReference type="NCBI Taxonomy" id="460514"/>
    <lineage>
        <taxon>Eukaryota</taxon>
        <taxon>Fungi</taxon>
        <taxon>Dikarya</taxon>
        <taxon>Ascomycota</taxon>
        <taxon>Saccharomycotina</taxon>
        <taxon>Pichiomycetes</taxon>
        <taxon>Pichiales</taxon>
        <taxon>Pichiaceae</taxon>
        <taxon>Pichia</taxon>
    </lineage>
</organism>
<proteinExistence type="predicted"/>
<dbReference type="Proteomes" id="UP000697127">
    <property type="component" value="Unassembled WGS sequence"/>
</dbReference>
<reference evidence="1" key="1">
    <citation type="submission" date="2020-11" db="EMBL/GenBank/DDBJ databases">
        <title>Kefir isolates.</title>
        <authorList>
            <person name="Marcisauskas S."/>
            <person name="Kim Y."/>
            <person name="Blasche S."/>
        </authorList>
    </citation>
    <scope>NUCLEOTIDE SEQUENCE</scope>
    <source>
        <strain evidence="1">Olga-1</strain>
    </source>
</reference>
<dbReference type="AlphaFoldDB" id="A0A9P6WPY0"/>
<accession>A0A9P6WPY0</accession>